<evidence type="ECO:0000313" key="3">
    <source>
        <dbReference type="Proteomes" id="UP001607303"/>
    </source>
</evidence>
<accession>A0ABD2BPL1</accession>
<keyword evidence="3" id="KW-1185">Reference proteome</keyword>
<proteinExistence type="predicted"/>
<sequence length="129" mass="15205">MLEQLRDMIRKNNQICEKMTTGCCVVIKLAYSSIYSIIFFEMQLCQHLYSSDLVPCDFWELKNTLKGKRFNGMKEVKQNAMKRLLAVPKYKIEYFLDKPCTPKYPPMEPSCISHKISSIHISPEKQRFE</sequence>
<dbReference type="Proteomes" id="UP001607303">
    <property type="component" value="Unassembled WGS sequence"/>
</dbReference>
<keyword evidence="1" id="KW-0812">Transmembrane</keyword>
<keyword evidence="1" id="KW-1133">Transmembrane helix</keyword>
<evidence type="ECO:0000313" key="2">
    <source>
        <dbReference type="EMBL" id="KAL2734716.1"/>
    </source>
</evidence>
<organism evidence="2 3">
    <name type="scientific">Vespula maculifrons</name>
    <name type="common">Eastern yellow jacket</name>
    <name type="synonym">Wasp</name>
    <dbReference type="NCBI Taxonomy" id="7453"/>
    <lineage>
        <taxon>Eukaryota</taxon>
        <taxon>Metazoa</taxon>
        <taxon>Ecdysozoa</taxon>
        <taxon>Arthropoda</taxon>
        <taxon>Hexapoda</taxon>
        <taxon>Insecta</taxon>
        <taxon>Pterygota</taxon>
        <taxon>Neoptera</taxon>
        <taxon>Endopterygota</taxon>
        <taxon>Hymenoptera</taxon>
        <taxon>Apocrita</taxon>
        <taxon>Aculeata</taxon>
        <taxon>Vespoidea</taxon>
        <taxon>Vespidae</taxon>
        <taxon>Vespinae</taxon>
        <taxon>Vespula</taxon>
    </lineage>
</organism>
<keyword evidence="1" id="KW-0472">Membrane</keyword>
<reference evidence="2 3" key="1">
    <citation type="journal article" date="2024" name="Ann. Entomol. Soc. Am.">
        <title>Genomic analyses of the southern and eastern yellowjacket wasps (Hymenoptera: Vespidae) reveal evolutionary signatures of social life.</title>
        <authorList>
            <person name="Catto M.A."/>
            <person name="Caine P.B."/>
            <person name="Orr S.E."/>
            <person name="Hunt B.G."/>
            <person name="Goodisman M.A.D."/>
        </authorList>
    </citation>
    <scope>NUCLEOTIDE SEQUENCE [LARGE SCALE GENOMIC DNA]</scope>
    <source>
        <strain evidence="2">232</strain>
        <tissue evidence="2">Head and thorax</tissue>
    </source>
</reference>
<dbReference type="AlphaFoldDB" id="A0ABD2BPL1"/>
<gene>
    <name evidence="2" type="ORF">V1477_013893</name>
</gene>
<comment type="caution">
    <text evidence="2">The sequence shown here is derived from an EMBL/GenBank/DDBJ whole genome shotgun (WGS) entry which is preliminary data.</text>
</comment>
<protein>
    <submittedName>
        <fullName evidence="2">Histone-lysine N-methyltransferase SETMAR-like</fullName>
    </submittedName>
</protein>
<dbReference type="EMBL" id="JAYRBN010000071">
    <property type="protein sequence ID" value="KAL2734716.1"/>
    <property type="molecule type" value="Genomic_DNA"/>
</dbReference>
<name>A0ABD2BPL1_VESMC</name>
<evidence type="ECO:0000256" key="1">
    <source>
        <dbReference type="SAM" id="Phobius"/>
    </source>
</evidence>
<feature type="transmembrane region" description="Helical" evidence="1">
    <location>
        <begin position="21"/>
        <end position="40"/>
    </location>
</feature>